<organism evidence="8">
    <name type="scientific">Herbaspirillum huttiense subsp. nephrolepidis</name>
    <dbReference type="NCBI Taxonomy" id="3075126"/>
    <lineage>
        <taxon>Bacteria</taxon>
        <taxon>Pseudomonadati</taxon>
        <taxon>Pseudomonadota</taxon>
        <taxon>Betaproteobacteria</taxon>
        <taxon>Burkholderiales</taxon>
        <taxon>Oxalobacteraceae</taxon>
        <taxon>Herbaspirillum</taxon>
    </lineage>
</organism>
<dbReference type="InterPro" id="IPR004143">
    <property type="entry name" value="BPL_LPL_catalytic"/>
</dbReference>
<dbReference type="Gene3D" id="3.30.930.10">
    <property type="entry name" value="Bira Bifunctional Protein, Domain 2"/>
    <property type="match status" value="1"/>
</dbReference>
<evidence type="ECO:0000256" key="4">
    <source>
        <dbReference type="ARBA" id="ARBA00023267"/>
    </source>
</evidence>
<proteinExistence type="predicted"/>
<evidence type="ECO:0000256" key="2">
    <source>
        <dbReference type="ARBA" id="ARBA00022741"/>
    </source>
</evidence>
<dbReference type="GO" id="GO:0004077">
    <property type="term" value="F:biotin--[biotin carboxyl-carrier protein] ligase activity"/>
    <property type="evidence" value="ECO:0007669"/>
    <property type="project" value="UniProtKB-EC"/>
</dbReference>
<protein>
    <recommendedName>
        <fullName evidence="5">biotin--[biotin carboxyl-carrier protein] ligase</fullName>
        <ecNumber evidence="5">6.3.4.15</ecNumber>
    </recommendedName>
</protein>
<dbReference type="InterPro" id="IPR004408">
    <property type="entry name" value="Biotin_CoA_COase_ligase"/>
</dbReference>
<dbReference type="InterPro" id="IPR003142">
    <property type="entry name" value="BPL_C"/>
</dbReference>
<dbReference type="Pfam" id="PF03099">
    <property type="entry name" value="BPL_LplA_LipB"/>
    <property type="match status" value="1"/>
</dbReference>
<dbReference type="InterPro" id="IPR008988">
    <property type="entry name" value="Transcriptional_repressor_C"/>
</dbReference>
<feature type="domain" description="BPL/LPL catalytic" evidence="7">
    <location>
        <begin position="34"/>
        <end position="212"/>
    </location>
</feature>
<dbReference type="AlphaFoldDB" id="A0AAE4GDE4"/>
<dbReference type="PROSITE" id="PS51733">
    <property type="entry name" value="BPL_LPL_CATALYTIC"/>
    <property type="match status" value="1"/>
</dbReference>
<dbReference type="NCBIfam" id="TIGR00121">
    <property type="entry name" value="birA_ligase"/>
    <property type="match status" value="1"/>
</dbReference>
<dbReference type="EC" id="6.3.4.15" evidence="5"/>
<name>A0AAE4GDE4_9BURK</name>
<dbReference type="CDD" id="cd16442">
    <property type="entry name" value="BPL"/>
    <property type="match status" value="1"/>
</dbReference>
<dbReference type="PANTHER" id="PTHR12835">
    <property type="entry name" value="BIOTIN PROTEIN LIGASE"/>
    <property type="match status" value="1"/>
</dbReference>
<comment type="caution">
    <text evidence="8">The sequence shown here is derived from an EMBL/GenBank/DDBJ whole genome shotgun (WGS) entry which is preliminary data.</text>
</comment>
<dbReference type="Pfam" id="PF02237">
    <property type="entry name" value="BPL_C"/>
    <property type="match status" value="1"/>
</dbReference>
<keyword evidence="4" id="KW-0092">Biotin</keyword>
<evidence type="ECO:0000256" key="6">
    <source>
        <dbReference type="ARBA" id="ARBA00047846"/>
    </source>
</evidence>
<evidence type="ECO:0000256" key="1">
    <source>
        <dbReference type="ARBA" id="ARBA00022598"/>
    </source>
</evidence>
<dbReference type="InterPro" id="IPR045864">
    <property type="entry name" value="aa-tRNA-synth_II/BPL/LPL"/>
</dbReference>
<accession>A0AAE4GDE4</accession>
<evidence type="ECO:0000256" key="3">
    <source>
        <dbReference type="ARBA" id="ARBA00022840"/>
    </source>
</evidence>
<reference evidence="8" key="1">
    <citation type="submission" date="2023-02" db="EMBL/GenBank/DDBJ databases">
        <title>Description of Herbaspirillum huttiense subsp. nephrolepsisexaltata and Herbaspirillum huttiense subsp. lycopersicon.</title>
        <authorList>
            <person name="Poudel M."/>
            <person name="Sharma A."/>
            <person name="Goss E."/>
            <person name="Tapia J.H."/>
            <person name="Harmon C.M."/>
            <person name="Jones J.B."/>
        </authorList>
    </citation>
    <scope>NUCLEOTIDE SEQUENCE</scope>
    <source>
        <strain evidence="8">NC40101</strain>
    </source>
</reference>
<evidence type="ECO:0000256" key="5">
    <source>
        <dbReference type="ARBA" id="ARBA00024227"/>
    </source>
</evidence>
<sequence length="280" mass="30051">MTLTFPMPAESESAPLVRPERIGMLLAGSDPQGQQRIDVEAVAETGSTNVDLMQRLSSLQRPLLLVADRQTAGRGRAGRPWRAAPEDSLTFSLAWRLQRPMHALLGLPLAVGVALAEALEVFGIRPQLKWPNDVLRDGAKLAGVLIETAADGRQGNATWAVIGIGLNLAVPPGLEDELQRAIGAAPELQKPPRETVLAIIASALAGVLEEFEARGFGAFVKRWEAFHAYAGRAVKIVENGRVLQEGTALGVDMMGRFLMDTEAGQVEILAGDVSLRLQET</sequence>
<keyword evidence="2" id="KW-0547">Nucleotide-binding</keyword>
<evidence type="ECO:0000259" key="7">
    <source>
        <dbReference type="PROSITE" id="PS51733"/>
    </source>
</evidence>
<comment type="catalytic activity">
    <reaction evidence="6">
        <text>biotin + L-lysyl-[protein] + ATP = N(6)-biotinyl-L-lysyl-[protein] + AMP + diphosphate + H(+)</text>
        <dbReference type="Rhea" id="RHEA:11756"/>
        <dbReference type="Rhea" id="RHEA-COMP:9752"/>
        <dbReference type="Rhea" id="RHEA-COMP:10505"/>
        <dbReference type="ChEBI" id="CHEBI:15378"/>
        <dbReference type="ChEBI" id="CHEBI:29969"/>
        <dbReference type="ChEBI" id="CHEBI:30616"/>
        <dbReference type="ChEBI" id="CHEBI:33019"/>
        <dbReference type="ChEBI" id="CHEBI:57586"/>
        <dbReference type="ChEBI" id="CHEBI:83144"/>
        <dbReference type="ChEBI" id="CHEBI:456215"/>
        <dbReference type="EC" id="6.3.4.15"/>
    </reaction>
</comment>
<dbReference type="GO" id="GO:0005737">
    <property type="term" value="C:cytoplasm"/>
    <property type="evidence" value="ECO:0007669"/>
    <property type="project" value="TreeGrafter"/>
</dbReference>
<dbReference type="PANTHER" id="PTHR12835:SF5">
    <property type="entry name" value="BIOTIN--PROTEIN LIGASE"/>
    <property type="match status" value="1"/>
</dbReference>
<keyword evidence="1 8" id="KW-0436">Ligase</keyword>
<dbReference type="SUPFAM" id="SSF50037">
    <property type="entry name" value="C-terminal domain of transcriptional repressors"/>
    <property type="match status" value="1"/>
</dbReference>
<dbReference type="Gene3D" id="2.30.30.100">
    <property type="match status" value="1"/>
</dbReference>
<dbReference type="EMBL" id="JAVRAA010000017">
    <property type="protein sequence ID" value="MDT0340005.1"/>
    <property type="molecule type" value="Genomic_DNA"/>
</dbReference>
<dbReference type="SUPFAM" id="SSF55681">
    <property type="entry name" value="Class II aaRS and biotin synthetases"/>
    <property type="match status" value="1"/>
</dbReference>
<dbReference type="GO" id="GO:0005524">
    <property type="term" value="F:ATP binding"/>
    <property type="evidence" value="ECO:0007669"/>
    <property type="project" value="UniProtKB-KW"/>
</dbReference>
<gene>
    <name evidence="8" type="ORF">RJN63_24475</name>
</gene>
<evidence type="ECO:0000313" key="8">
    <source>
        <dbReference type="EMBL" id="MDT0340005.1"/>
    </source>
</evidence>
<keyword evidence="3" id="KW-0067">ATP-binding</keyword>
<dbReference type="RefSeq" id="WP_310838769.1">
    <property type="nucleotide sequence ID" value="NZ_JAVLSM010000019.1"/>
</dbReference>